<gene>
    <name evidence="10" type="ORF">PG994_007784</name>
</gene>
<protein>
    <submittedName>
        <fullName evidence="10">Xylosyltransferase oxt</fullName>
    </submittedName>
</protein>
<keyword evidence="4 8" id="KW-1133">Transmembrane helix</keyword>
<evidence type="ECO:0000259" key="9">
    <source>
        <dbReference type="PROSITE" id="PS51212"/>
    </source>
</evidence>
<evidence type="ECO:0000256" key="3">
    <source>
        <dbReference type="ARBA" id="ARBA00022729"/>
    </source>
</evidence>
<keyword evidence="6" id="KW-0325">Glycoprotein</keyword>
<dbReference type="InterPro" id="IPR051836">
    <property type="entry name" value="Kremen_rcpt"/>
</dbReference>
<evidence type="ECO:0000313" key="11">
    <source>
        <dbReference type="Proteomes" id="UP001480595"/>
    </source>
</evidence>
<feature type="transmembrane region" description="Helical" evidence="8">
    <location>
        <begin position="9"/>
        <end position="27"/>
    </location>
</feature>
<feature type="compositionally biased region" description="Low complexity" evidence="7">
    <location>
        <begin position="346"/>
        <end position="367"/>
    </location>
</feature>
<comment type="subcellular location">
    <subcellularLocation>
        <location evidence="1">Membrane</location>
        <topology evidence="1">Single-pass membrane protein</topology>
    </subcellularLocation>
</comment>
<reference evidence="10 11" key="1">
    <citation type="submission" date="2023-01" db="EMBL/GenBank/DDBJ databases">
        <title>Analysis of 21 Apiospora genomes using comparative genomics revels a genus with tremendous synthesis potential of carbohydrate active enzymes and secondary metabolites.</title>
        <authorList>
            <person name="Sorensen T."/>
        </authorList>
    </citation>
    <scope>NUCLEOTIDE SEQUENCE [LARGE SCALE GENOMIC DNA]</scope>
    <source>
        <strain evidence="10 11">CBS 135458</strain>
    </source>
</reference>
<dbReference type="Pfam" id="PF01822">
    <property type="entry name" value="WSC"/>
    <property type="match status" value="1"/>
</dbReference>
<feature type="region of interest" description="Disordered" evidence="7">
    <location>
        <begin position="168"/>
        <end position="235"/>
    </location>
</feature>
<feature type="region of interest" description="Disordered" evidence="7">
    <location>
        <begin position="542"/>
        <end position="731"/>
    </location>
</feature>
<feature type="compositionally biased region" description="Polar residues" evidence="7">
    <location>
        <begin position="667"/>
        <end position="678"/>
    </location>
</feature>
<evidence type="ECO:0000256" key="2">
    <source>
        <dbReference type="ARBA" id="ARBA00022692"/>
    </source>
</evidence>
<evidence type="ECO:0000256" key="6">
    <source>
        <dbReference type="ARBA" id="ARBA00023180"/>
    </source>
</evidence>
<feature type="compositionally biased region" description="Polar residues" evidence="7">
    <location>
        <begin position="610"/>
        <end position="648"/>
    </location>
</feature>
<sequence length="731" mass="72693">MAPSSPSQGILRLGVVVVAILVLFFYITSNISSRSAVELLRGQGLVPESSFPLGQNEAPNIRQSTKGRHVERDIGDLTNRNDVVPGIPSSLQHGFASAFPSVAPLSLLVPDVVDLSSVLTNFPALGPSTGALMVSEVTVESFEGSLQTAAGSALAGIAGVGSLPTAQLSASSPSTVASVGSPESAPAGGSLTPDRNSPTPRSPEGTVAGGSWTGGGNKPLSTGSPAVTANPGASVPTGTVSITATTGGQGSGTITITNTVYMAGVTSISATCGSQTTMTTPAVQGTGSGPCPESGYTCADCIGGWFCPPPQTPAQSGPNGCFGWACAHCSGGWFCVPKPTDKDSAASSTAVSSPAAAAPPLLRRPSTTATTQSAGAKPTIQNYASGWTYAGCWADQPHQPVLVGPSKANFGHPLTNEICVRHCLVTGYTLAATSFGDRCFCGQFLNGTQKLEAESQCSTPCAGDEAQVCGGSWALSCYSPDGQARGWAQFGEQPNPDVLDPPTVLSLAVGGVGVTVVTTPNNIFPTQGADLGQLQSQYGLSTQQSKAVLPSRVGIPGQDSPISSPGRSYSNPTIGNGAGTPSPKLGEQGGTPSSSSGGTGPCPTAPTTTMNTSPCASTGLNAPNADPLNNVTSSDGLTISGVESNPTLTLKPGGSSVGTLSTSVNGQSGTPSNGSTTEPDGGTTSSPGAGGGIAPRGGHSTTINQGQDKTPLGNGQAPLSDGYSWPSGMVP</sequence>
<dbReference type="EMBL" id="JAQQWL010000008">
    <property type="protein sequence ID" value="KAK8061418.1"/>
    <property type="molecule type" value="Genomic_DNA"/>
</dbReference>
<dbReference type="SMART" id="SM00321">
    <property type="entry name" value="WSC"/>
    <property type="match status" value="1"/>
</dbReference>
<dbReference type="Proteomes" id="UP001480595">
    <property type="component" value="Unassembled WGS sequence"/>
</dbReference>
<feature type="compositionally biased region" description="Low complexity" evidence="7">
    <location>
        <begin position="653"/>
        <end position="666"/>
    </location>
</feature>
<keyword evidence="3" id="KW-0732">Signal</keyword>
<dbReference type="PANTHER" id="PTHR24269:SF16">
    <property type="entry name" value="PROTEIN SLG1"/>
    <property type="match status" value="1"/>
</dbReference>
<dbReference type="RefSeq" id="XP_066714680.1">
    <property type="nucleotide sequence ID" value="XM_066859193.1"/>
</dbReference>
<keyword evidence="5 8" id="KW-0472">Membrane</keyword>
<keyword evidence="11" id="KW-1185">Reference proteome</keyword>
<feature type="domain" description="WSC" evidence="9">
    <location>
        <begin position="386"/>
        <end position="481"/>
    </location>
</feature>
<feature type="compositionally biased region" description="Low complexity" evidence="7">
    <location>
        <begin position="590"/>
        <end position="609"/>
    </location>
</feature>
<evidence type="ECO:0000256" key="7">
    <source>
        <dbReference type="SAM" id="MobiDB-lite"/>
    </source>
</evidence>
<evidence type="ECO:0000256" key="4">
    <source>
        <dbReference type="ARBA" id="ARBA00022989"/>
    </source>
</evidence>
<evidence type="ECO:0000256" key="1">
    <source>
        <dbReference type="ARBA" id="ARBA00004167"/>
    </source>
</evidence>
<dbReference type="GeneID" id="92092256"/>
<proteinExistence type="predicted"/>
<dbReference type="PANTHER" id="PTHR24269">
    <property type="entry name" value="KREMEN PROTEIN"/>
    <property type="match status" value="1"/>
</dbReference>
<dbReference type="InterPro" id="IPR002889">
    <property type="entry name" value="WSC_carb-bd"/>
</dbReference>
<accession>A0ABR1UR69</accession>
<name>A0ABR1UR69_9PEZI</name>
<evidence type="ECO:0000313" key="10">
    <source>
        <dbReference type="EMBL" id="KAK8061418.1"/>
    </source>
</evidence>
<feature type="compositionally biased region" description="Polar residues" evidence="7">
    <location>
        <begin position="699"/>
        <end position="708"/>
    </location>
</feature>
<feature type="compositionally biased region" description="Polar residues" evidence="7">
    <location>
        <begin position="168"/>
        <end position="178"/>
    </location>
</feature>
<evidence type="ECO:0000256" key="5">
    <source>
        <dbReference type="ARBA" id="ARBA00023136"/>
    </source>
</evidence>
<keyword evidence="2 8" id="KW-0812">Transmembrane</keyword>
<dbReference type="PROSITE" id="PS51212">
    <property type="entry name" value="WSC"/>
    <property type="match status" value="1"/>
</dbReference>
<organism evidence="10 11">
    <name type="scientific">Apiospora phragmitis</name>
    <dbReference type="NCBI Taxonomy" id="2905665"/>
    <lineage>
        <taxon>Eukaryota</taxon>
        <taxon>Fungi</taxon>
        <taxon>Dikarya</taxon>
        <taxon>Ascomycota</taxon>
        <taxon>Pezizomycotina</taxon>
        <taxon>Sordariomycetes</taxon>
        <taxon>Xylariomycetidae</taxon>
        <taxon>Amphisphaeriales</taxon>
        <taxon>Apiosporaceae</taxon>
        <taxon>Apiospora</taxon>
    </lineage>
</organism>
<feature type="region of interest" description="Disordered" evidence="7">
    <location>
        <begin position="346"/>
        <end position="375"/>
    </location>
</feature>
<evidence type="ECO:0000256" key="8">
    <source>
        <dbReference type="SAM" id="Phobius"/>
    </source>
</evidence>
<feature type="compositionally biased region" description="Gly residues" evidence="7">
    <location>
        <begin position="207"/>
        <end position="217"/>
    </location>
</feature>
<feature type="compositionally biased region" description="Polar residues" evidence="7">
    <location>
        <begin position="560"/>
        <end position="574"/>
    </location>
</feature>
<comment type="caution">
    <text evidence="10">The sequence shown here is derived from an EMBL/GenBank/DDBJ whole genome shotgun (WGS) entry which is preliminary data.</text>
</comment>